<accession>A0ABT8ZR10</accession>
<organism evidence="8 9">
    <name type="scientific">Sphingobium cyanobacteriorum</name>
    <dbReference type="NCBI Taxonomy" id="3063954"/>
    <lineage>
        <taxon>Bacteria</taxon>
        <taxon>Pseudomonadati</taxon>
        <taxon>Pseudomonadota</taxon>
        <taxon>Alphaproteobacteria</taxon>
        <taxon>Sphingomonadales</taxon>
        <taxon>Sphingomonadaceae</taxon>
        <taxon>Sphingobium</taxon>
    </lineage>
</organism>
<dbReference type="InterPro" id="IPR008947">
    <property type="entry name" value="PLipase_C/P1_nuclease_dom_sf"/>
</dbReference>
<reference evidence="8" key="1">
    <citation type="submission" date="2023-07" db="EMBL/GenBank/DDBJ databases">
        <title>Bacterial whole genome sequence for Sphingobium sp. HBC34.</title>
        <authorList>
            <person name="Le V."/>
            <person name="Ko S.-R."/>
            <person name="Ahn C.-Y."/>
            <person name="Oh H.-M."/>
        </authorList>
    </citation>
    <scope>NUCLEOTIDE SEQUENCE</scope>
    <source>
        <strain evidence="8">HBC34</strain>
    </source>
</reference>
<evidence type="ECO:0000256" key="6">
    <source>
        <dbReference type="ARBA" id="ARBA00023180"/>
    </source>
</evidence>
<keyword evidence="3" id="KW-0255">Endonuclease</keyword>
<evidence type="ECO:0000256" key="5">
    <source>
        <dbReference type="ARBA" id="ARBA00023157"/>
    </source>
</evidence>
<evidence type="ECO:0000256" key="2">
    <source>
        <dbReference type="ARBA" id="ARBA00022723"/>
    </source>
</evidence>
<dbReference type="Proteomes" id="UP001176471">
    <property type="component" value="Unassembled WGS sequence"/>
</dbReference>
<comment type="caution">
    <text evidence="8">The sequence shown here is derived from an EMBL/GenBank/DDBJ whole genome shotgun (WGS) entry which is preliminary data.</text>
</comment>
<keyword evidence="6" id="KW-0325">Glycoprotein</keyword>
<dbReference type="Gene3D" id="1.10.575.10">
    <property type="entry name" value="P1 Nuclease"/>
    <property type="match status" value="1"/>
</dbReference>
<keyword evidence="5" id="KW-1015">Disulfide bond</keyword>
<keyword evidence="7" id="KW-0732">Signal</keyword>
<evidence type="ECO:0000256" key="4">
    <source>
        <dbReference type="ARBA" id="ARBA00022801"/>
    </source>
</evidence>
<dbReference type="SUPFAM" id="SSF48537">
    <property type="entry name" value="Phospholipase C/P1 nuclease"/>
    <property type="match status" value="1"/>
</dbReference>
<keyword evidence="1" id="KW-0540">Nuclease</keyword>
<evidence type="ECO:0000256" key="7">
    <source>
        <dbReference type="SAM" id="SignalP"/>
    </source>
</evidence>
<keyword evidence="4" id="KW-0378">Hydrolase</keyword>
<dbReference type="Pfam" id="PF02265">
    <property type="entry name" value="S1-P1_nuclease"/>
    <property type="match status" value="1"/>
</dbReference>
<protein>
    <submittedName>
        <fullName evidence="8">S1/P1 nuclease</fullName>
    </submittedName>
</protein>
<evidence type="ECO:0000313" key="9">
    <source>
        <dbReference type="Proteomes" id="UP001176471"/>
    </source>
</evidence>
<gene>
    <name evidence="8" type="ORF">Q4610_18140</name>
</gene>
<dbReference type="InterPro" id="IPR003154">
    <property type="entry name" value="S1/P1nuclease"/>
</dbReference>
<keyword evidence="9" id="KW-1185">Reference proteome</keyword>
<dbReference type="EMBL" id="JAUQOM010000013">
    <property type="protein sequence ID" value="MDO7836971.1"/>
    <property type="molecule type" value="Genomic_DNA"/>
</dbReference>
<dbReference type="PANTHER" id="PTHR33146:SF10">
    <property type="entry name" value="STRAND-SPECIFIC NUCLEASE, PUTATIVE-RELATED"/>
    <property type="match status" value="1"/>
</dbReference>
<evidence type="ECO:0000256" key="1">
    <source>
        <dbReference type="ARBA" id="ARBA00022722"/>
    </source>
</evidence>
<evidence type="ECO:0000256" key="3">
    <source>
        <dbReference type="ARBA" id="ARBA00022759"/>
    </source>
</evidence>
<feature type="chain" id="PRO_5047217782" evidence="7">
    <location>
        <begin position="22"/>
        <end position="333"/>
    </location>
</feature>
<sequence>MRRIWLLVLTAMLSLAAPASAWNARGHMVVAAVAWEKMSPKARQRAAELLRLNPDYATWVSGSAPDARARVAFMQAATWPDDLRGRVCSDQPECIRDDGYTPPDPTADLNIGYADHRLRRYWHFKDLPFSTDGTPLEEPFSPNAETQIVAFSATLKDVALSDEAKSFNLSWLLHLIGDVHQPLHATARFSQAFPHGDRGGNSEIVCRPAPARCETTGRYVDKLHGLWDEAIGTSASNNGAHTKAVKLIDMAETPGSFLGRVVARTDLRAVPSAWLIESTALAEKYAYAPPITDGKGPHYPTSSYRAAAGSISEQQVLIAGERLAIMLNEALGQ</sequence>
<name>A0ABT8ZR10_9SPHN</name>
<evidence type="ECO:0000313" key="8">
    <source>
        <dbReference type="EMBL" id="MDO7836971.1"/>
    </source>
</evidence>
<keyword evidence="2" id="KW-0479">Metal-binding</keyword>
<dbReference type="RefSeq" id="WP_304537347.1">
    <property type="nucleotide sequence ID" value="NZ_JAUQOM010000013.1"/>
</dbReference>
<proteinExistence type="predicted"/>
<dbReference type="CDD" id="cd11010">
    <property type="entry name" value="S1-P1_nuclease"/>
    <property type="match status" value="1"/>
</dbReference>
<feature type="signal peptide" evidence="7">
    <location>
        <begin position="1"/>
        <end position="21"/>
    </location>
</feature>
<dbReference type="PANTHER" id="PTHR33146">
    <property type="entry name" value="ENDONUCLEASE 4"/>
    <property type="match status" value="1"/>
</dbReference>